<evidence type="ECO:0000313" key="2">
    <source>
        <dbReference type="EMBL" id="SAK83338.1"/>
    </source>
</evidence>
<organism evidence="2 3">
    <name type="scientific">Caballeronia fortuita</name>
    <dbReference type="NCBI Taxonomy" id="1777138"/>
    <lineage>
        <taxon>Bacteria</taxon>
        <taxon>Pseudomonadati</taxon>
        <taxon>Pseudomonadota</taxon>
        <taxon>Betaproteobacteria</taxon>
        <taxon>Burkholderiales</taxon>
        <taxon>Burkholderiaceae</taxon>
        <taxon>Caballeronia</taxon>
    </lineage>
</organism>
<comment type="caution">
    <text evidence="2">The sequence shown here is derived from an EMBL/GenBank/DDBJ whole genome shotgun (WGS) entry which is preliminary data.</text>
</comment>
<proteinExistence type="predicted"/>
<reference evidence="2" key="1">
    <citation type="submission" date="2016-01" db="EMBL/GenBank/DDBJ databases">
        <authorList>
            <person name="Peeters C."/>
        </authorList>
    </citation>
    <scope>NUCLEOTIDE SEQUENCE</scope>
    <source>
        <strain evidence="2">LMG 29320</strain>
    </source>
</reference>
<feature type="region of interest" description="Disordered" evidence="1">
    <location>
        <begin position="239"/>
        <end position="259"/>
    </location>
</feature>
<dbReference type="STRING" id="1777138.AWB77_04273"/>
<dbReference type="EMBL" id="FCNX02000011">
    <property type="protein sequence ID" value="SAK83338.1"/>
    <property type="molecule type" value="Genomic_DNA"/>
</dbReference>
<gene>
    <name evidence="2" type="ORF">AWB77_04273</name>
</gene>
<evidence type="ECO:0000256" key="1">
    <source>
        <dbReference type="SAM" id="MobiDB-lite"/>
    </source>
</evidence>
<dbReference type="Proteomes" id="UP000054903">
    <property type="component" value="Unassembled WGS sequence"/>
</dbReference>
<dbReference type="AlphaFoldDB" id="A0A158CLW5"/>
<evidence type="ECO:0000313" key="3">
    <source>
        <dbReference type="Proteomes" id="UP000054903"/>
    </source>
</evidence>
<feature type="region of interest" description="Disordered" evidence="1">
    <location>
        <begin position="304"/>
        <end position="352"/>
    </location>
</feature>
<dbReference type="InterPro" id="IPR050336">
    <property type="entry name" value="Chromosome_partition/occlusion"/>
</dbReference>
<keyword evidence="3" id="KW-1185">Reference proteome</keyword>
<dbReference type="GO" id="GO:0007059">
    <property type="term" value="P:chromosome segregation"/>
    <property type="evidence" value="ECO:0007669"/>
    <property type="project" value="TreeGrafter"/>
</dbReference>
<dbReference type="PANTHER" id="PTHR33375:SF7">
    <property type="entry name" value="CHROMOSOME 2-PARTITIONING PROTEIN PARB-RELATED"/>
    <property type="match status" value="1"/>
</dbReference>
<sequence length="352" mass="39420">MIPVRVVTEAEAVAASLIENHAREPMHGADQAMAFRMLIEEGKSADYIAALFSVPVLTVQRRLKIANVSTRLLDVFRNDGMSIEQVIALALTDDHDLQERLWFDAPQSWLRDPHQLRASITKEDIEVRNNPLVAFVTVDAYEAAGGFVRRDLFSDDDNAGYIGDAGLLQKLATDRLIEIAQTISTEGWKWVETRIRRDYSELSAYGRLSSHTRDMTKKEEREFATLKKARDAASDALNAYYDDEPGEEDEKKRDALEEAANAASDACDAFVESMETWSPEQLMSGGAFVFLNYTGEVLIERGFLKPEDKPTREGVTTEPPTGTLEPTKKRKAASQRKTLPTLDRASDRRSSS</sequence>
<dbReference type="GO" id="GO:0005694">
    <property type="term" value="C:chromosome"/>
    <property type="evidence" value="ECO:0007669"/>
    <property type="project" value="TreeGrafter"/>
</dbReference>
<name>A0A158CLW5_9BURK</name>
<feature type="compositionally biased region" description="Low complexity" evidence="1">
    <location>
        <begin position="313"/>
        <end position="325"/>
    </location>
</feature>
<dbReference type="Gene3D" id="1.10.10.2830">
    <property type="match status" value="1"/>
</dbReference>
<dbReference type="SUPFAM" id="SSF109709">
    <property type="entry name" value="KorB DNA-binding domain-like"/>
    <property type="match status" value="1"/>
</dbReference>
<accession>A0A158CLW5</accession>
<dbReference type="PANTHER" id="PTHR33375">
    <property type="entry name" value="CHROMOSOME-PARTITIONING PROTEIN PARB-RELATED"/>
    <property type="match status" value="1"/>
</dbReference>
<protein>
    <submittedName>
        <fullName evidence="2">Nuclease</fullName>
    </submittedName>
</protein>